<keyword evidence="1 2" id="KW-0653">Protein transport</keyword>
<feature type="region of interest" description="Disordered" evidence="3">
    <location>
        <begin position="596"/>
        <end position="621"/>
    </location>
</feature>
<dbReference type="Pfam" id="PF08559">
    <property type="entry name" value="Cut8"/>
    <property type="match status" value="1"/>
</dbReference>
<dbReference type="PANTHER" id="PTHR28086:SF1">
    <property type="entry name" value="CU(2+) SUPPRESSING AND BLEOMYCIN SENSITIVE PROTEIN 1"/>
    <property type="match status" value="1"/>
</dbReference>
<dbReference type="GO" id="GO:0005634">
    <property type="term" value="C:nucleus"/>
    <property type="evidence" value="ECO:0007669"/>
    <property type="project" value="UniProtKB-SubCell"/>
</dbReference>
<protein>
    <recommendedName>
        <fullName evidence="2">Tethering factor for nuclear proteasome STS1</fullName>
    </recommendedName>
</protein>
<feature type="compositionally biased region" description="Acidic residues" evidence="3">
    <location>
        <begin position="482"/>
        <end position="494"/>
    </location>
</feature>
<comment type="subunit">
    <text evidence="2">Binds the proteasome.</text>
</comment>
<dbReference type="AlphaFoldDB" id="A0A8F2VZ38"/>
<keyword evidence="2" id="KW-0963">Cytoplasm</keyword>
<feature type="region of interest" description="Disordered" evidence="3">
    <location>
        <begin position="482"/>
        <end position="511"/>
    </location>
</feature>
<sequence>MTKAIPAYEKPLYESLTGLYNTLSDLKNNRTKYISSKQVYIIYDDFLKQVHELSIVRKDEELKGMTLQLPNPTDSLIDDIWQLLSLSFVTCGLIKFAPATYSSLSTVYKLLTHLKECQIYSFDDLKPIKARLEEIKTIIDTSEDADDSGSDSDDMIDHKREESLLLRNKLTKCQQVYQELEDSFRKIPKDLEPTYAKLIQIRKVLLNYLTHQETDPRKVSQKVEELESDLKIIESQRDDGGKFHSAVASESDLNTTQMVLNALLDECHNFIKDLKIQSDTTGISTLFEDLTLDDPQHEEFEKIASGIKSVYGELLTLRQTLENLLITRRWTMRETDLYNYQKALKSLDEQRLNFNKRIAAAPGSPISKKLKRAQLLVLYLLRRCYSLIYKLLESSEPVSESLQPIHNQLSTVRRCLLEIKRVDGLNNLRELYPFQFKLASLDNLRDDGKFIVNGQVPEGQGTLNALLAECFDIMHELKIELEEKEENEDEPDGNDEVHITDEEDKESDDEVELKRNRFVGFNEADYDMVCDSDNLSSVSDSEFETDLPWRRAASSDDQVFNINNNLRRLPKRKRIHLDEPSAPVKSMVTKRYHTPSHQIHQSSFPSSVAGPKSKKSKTPRICGSSLPVSRLIETLNKDSLQDLLQQIITHHPETAATISKVSSKANLDDSVTLIKSKFQKITDHLPYKCDVESDYSYIRVKVHLTEFLNCSSDFILTLLPPMDVGLSYACSMLDVITTMIHNLPNFSNNEFQYTKSTAYEQIANSWLIILTNKANREDDGDAVCDDSTASTQNVENTLEFVRTIRTEDILAKLEKHNELSLGKFTAVLDFIKSELEAYERIHHSLNNNGISLLSDMISVDYSNYSITARTSH</sequence>
<dbReference type="Proteomes" id="UP000825438">
    <property type="component" value="Chromosome I"/>
</dbReference>
<name>A0A8F2VZ38_CANAR</name>
<dbReference type="EMBL" id="CP076749">
    <property type="protein sequence ID" value="QWW22400.1"/>
    <property type="molecule type" value="Genomic_DNA"/>
</dbReference>
<organism evidence="4">
    <name type="scientific">Candidozyma auris</name>
    <name type="common">Yeast</name>
    <name type="synonym">Candida auris</name>
    <dbReference type="NCBI Taxonomy" id="498019"/>
    <lineage>
        <taxon>Eukaryota</taxon>
        <taxon>Fungi</taxon>
        <taxon>Dikarya</taxon>
        <taxon>Ascomycota</taxon>
        <taxon>Saccharomycotina</taxon>
        <taxon>Pichiomycetes</taxon>
        <taxon>Metschnikowiaceae</taxon>
        <taxon>Candidozyma</taxon>
    </lineage>
</organism>
<dbReference type="GO" id="GO:0005737">
    <property type="term" value="C:cytoplasm"/>
    <property type="evidence" value="ECO:0007669"/>
    <property type="project" value="UniProtKB-SubCell"/>
</dbReference>
<comment type="subcellular location">
    <subcellularLocation>
        <location evidence="2">Cytoplasm</location>
    </subcellularLocation>
    <subcellularLocation>
        <location evidence="2">Nucleus</location>
    </subcellularLocation>
</comment>
<dbReference type="Pfam" id="PF10303">
    <property type="entry name" value="DUF2408"/>
    <property type="match status" value="2"/>
</dbReference>
<evidence type="ECO:0000313" key="4">
    <source>
        <dbReference type="EMBL" id="QWW22400.1"/>
    </source>
</evidence>
<gene>
    <name evidence="4" type="ORF">CA7LBN_001146</name>
</gene>
<evidence type="ECO:0000256" key="2">
    <source>
        <dbReference type="RuleBase" id="RU368013"/>
    </source>
</evidence>
<reference evidence="4" key="1">
    <citation type="submission" date="2021-06" db="EMBL/GenBank/DDBJ databases">
        <title>Candida auris outbreak in lebanese hospital.</title>
        <authorList>
            <person name="Finianos M."/>
        </authorList>
    </citation>
    <scope>NUCLEOTIDE SEQUENCE</scope>
    <source>
        <strain evidence="4">CA7LBN</strain>
    </source>
</reference>
<dbReference type="GO" id="GO:0071630">
    <property type="term" value="P:nuclear protein quality control by the ubiquitin-proteasome system"/>
    <property type="evidence" value="ECO:0007669"/>
    <property type="project" value="UniProtKB-UniRule"/>
</dbReference>
<comment type="similarity">
    <text evidence="2">Belongs to the cut8/STS1 family.</text>
</comment>
<dbReference type="PANTHER" id="PTHR28086">
    <property type="entry name" value="UPF0662 PROTEIN YPL260W"/>
    <property type="match status" value="1"/>
</dbReference>
<dbReference type="GO" id="GO:0015031">
    <property type="term" value="P:protein transport"/>
    <property type="evidence" value="ECO:0007669"/>
    <property type="project" value="UniProtKB-UniRule"/>
</dbReference>
<evidence type="ECO:0000256" key="3">
    <source>
        <dbReference type="SAM" id="MobiDB-lite"/>
    </source>
</evidence>
<accession>A0A8F2VZ38</accession>
<dbReference type="InterPro" id="IPR018810">
    <property type="entry name" value="UPF0662"/>
</dbReference>
<feature type="compositionally biased region" description="Acidic residues" evidence="3">
    <location>
        <begin position="501"/>
        <end position="511"/>
    </location>
</feature>
<comment type="function">
    <text evidence="2">Involved in ubiquitin-mediated protein degradation. Regulatory factor in the ubiquitin/proteasome pathway that controls the turnover of proteasome substrates. Targets proteasomes to the nucleus and facilitates the degradation of nuclear proteins.</text>
</comment>
<feature type="compositionally biased region" description="Polar residues" evidence="3">
    <location>
        <begin position="596"/>
        <end position="606"/>
    </location>
</feature>
<evidence type="ECO:0000256" key="1">
    <source>
        <dbReference type="ARBA" id="ARBA00022927"/>
    </source>
</evidence>
<keyword evidence="2" id="KW-0539">Nucleus</keyword>
<dbReference type="GO" id="GO:0031144">
    <property type="term" value="P:proteasome localization"/>
    <property type="evidence" value="ECO:0007669"/>
    <property type="project" value="UniProtKB-UniRule"/>
</dbReference>
<dbReference type="Gene3D" id="1.20.58.1590">
    <property type="entry name" value="Tethering factor for nuclear proteasome Cut8/Sts1"/>
    <property type="match status" value="1"/>
</dbReference>
<keyword evidence="2" id="KW-0813">Transport</keyword>
<proteinExistence type="inferred from homology"/>
<dbReference type="InterPro" id="IPR038422">
    <property type="entry name" value="Cut8/Sts1_sf"/>
</dbReference>
<dbReference type="InterPro" id="IPR013868">
    <property type="entry name" value="Cut8/Sts1_fam"/>
</dbReference>